<keyword evidence="1" id="KW-0802">TPR repeat</keyword>
<dbReference type="PROSITE" id="PS50943">
    <property type="entry name" value="HTH_CROC1"/>
    <property type="match status" value="1"/>
</dbReference>
<dbReference type="InterPro" id="IPR010982">
    <property type="entry name" value="Lambda_DNA-bd_dom_sf"/>
</dbReference>
<evidence type="ECO:0000313" key="4">
    <source>
        <dbReference type="Proteomes" id="UP000004080"/>
    </source>
</evidence>
<dbReference type="CDD" id="cd00093">
    <property type="entry name" value="HTH_XRE"/>
    <property type="match status" value="1"/>
</dbReference>
<dbReference type="PATRIC" id="fig|1196324.3.peg.265"/>
<comment type="caution">
    <text evidence="3">The sequence shown here is derived from an EMBL/GenBank/DDBJ whole genome shotgun (WGS) entry which is preliminary data.</text>
</comment>
<dbReference type="OrthoDB" id="252257at2"/>
<dbReference type="STRING" id="1196324.A374_01329"/>
<dbReference type="Proteomes" id="UP000004080">
    <property type="component" value="Unassembled WGS sequence"/>
</dbReference>
<name>I8J610_9BACL</name>
<feature type="repeat" description="TPR" evidence="1">
    <location>
        <begin position="265"/>
        <end position="298"/>
    </location>
</feature>
<dbReference type="Pfam" id="PF01381">
    <property type="entry name" value="HTH_3"/>
    <property type="match status" value="1"/>
</dbReference>
<protein>
    <submittedName>
        <fullName evidence="3">Transcriptional activator</fullName>
    </submittedName>
</protein>
<reference evidence="3 4" key="1">
    <citation type="journal article" date="2012" name="J. Bacteriol.">
        <title>Genome of Bacillus macauensis ZFHKF-1, a Long-Chain-Forming Bacterium.</title>
        <authorList>
            <person name="Cai L."/>
            <person name="Zhang T."/>
        </authorList>
    </citation>
    <scope>NUCLEOTIDE SEQUENCE [LARGE SCALE GENOMIC DNA]</scope>
    <source>
        <strain evidence="3 4">ZFHKF-1</strain>
    </source>
</reference>
<feature type="domain" description="HTH cro/C1-type" evidence="2">
    <location>
        <begin position="6"/>
        <end position="59"/>
    </location>
</feature>
<dbReference type="AlphaFoldDB" id="I8J610"/>
<dbReference type="Gene3D" id="1.25.40.10">
    <property type="entry name" value="Tetratricopeptide repeat domain"/>
    <property type="match status" value="1"/>
</dbReference>
<dbReference type="SUPFAM" id="SSF48452">
    <property type="entry name" value="TPR-like"/>
    <property type="match status" value="1"/>
</dbReference>
<dbReference type="RefSeq" id="WP_007200370.1">
    <property type="nucleotide sequence ID" value="NZ_AKKV01000009.1"/>
</dbReference>
<sequence>MDGKKIYYHRTKRGLTQKEASDGICSISYLSKIENNSIVASPEILELLCERLHIDSKAIDDHYLTELKVELKNWLDAIKYRNEELITQKYFELLPIMENVDDVGVVTLYQITLARYYLYKHLLDQADQILSEISAFRKFESIETQYFFHQCRALYAEYTNKYDDAFRELKKAFKLYKQGNFKDSDLLYHASILSAKLGFFQQSLLYAKEALEDFDARANYKKSLECHVILGIAYTRINEFVKARFHYHTALKAVKMNPSFEPVLPLILHNLGHSYFRSEEYEKAIPYLKESYEKKQGENTEGTINVISRTYYAMNDIENARKWLEKGLEHAQGKELFSNYIWLKVLEFQMDQKEYSNEFQQFLEDEATPFLEKNQDRVFLLYVYETLAHYYTEKHMYKNANIYYSKLNGLYKEYI</sequence>
<dbReference type="InterPro" id="IPR001387">
    <property type="entry name" value="Cro/C1-type_HTH"/>
</dbReference>
<dbReference type="SUPFAM" id="SSF47413">
    <property type="entry name" value="lambda repressor-like DNA-binding domains"/>
    <property type="match status" value="1"/>
</dbReference>
<dbReference type="InterPro" id="IPR019734">
    <property type="entry name" value="TPR_rpt"/>
</dbReference>
<dbReference type="EMBL" id="AKKV01000009">
    <property type="protein sequence ID" value="EIT87241.1"/>
    <property type="molecule type" value="Genomic_DNA"/>
</dbReference>
<evidence type="ECO:0000259" key="2">
    <source>
        <dbReference type="PROSITE" id="PS50943"/>
    </source>
</evidence>
<dbReference type="InterPro" id="IPR011990">
    <property type="entry name" value="TPR-like_helical_dom_sf"/>
</dbReference>
<organism evidence="3 4">
    <name type="scientific">Fictibacillus macauensis ZFHKF-1</name>
    <dbReference type="NCBI Taxonomy" id="1196324"/>
    <lineage>
        <taxon>Bacteria</taxon>
        <taxon>Bacillati</taxon>
        <taxon>Bacillota</taxon>
        <taxon>Bacilli</taxon>
        <taxon>Bacillales</taxon>
        <taxon>Fictibacillaceae</taxon>
        <taxon>Fictibacillus</taxon>
    </lineage>
</organism>
<accession>I8J610</accession>
<proteinExistence type="predicted"/>
<evidence type="ECO:0000256" key="1">
    <source>
        <dbReference type="PROSITE-ProRule" id="PRU00339"/>
    </source>
</evidence>
<gene>
    <name evidence="3" type="ORF">A374_01329</name>
</gene>
<dbReference type="SMART" id="SM00028">
    <property type="entry name" value="TPR"/>
    <property type="match status" value="4"/>
</dbReference>
<evidence type="ECO:0000313" key="3">
    <source>
        <dbReference type="EMBL" id="EIT87241.1"/>
    </source>
</evidence>
<dbReference type="GO" id="GO:0003677">
    <property type="term" value="F:DNA binding"/>
    <property type="evidence" value="ECO:0007669"/>
    <property type="project" value="InterPro"/>
</dbReference>
<keyword evidence="4" id="KW-1185">Reference proteome</keyword>
<dbReference type="SMART" id="SM00530">
    <property type="entry name" value="HTH_XRE"/>
    <property type="match status" value="1"/>
</dbReference>
<dbReference type="eggNOG" id="COG1396">
    <property type="taxonomic scope" value="Bacteria"/>
</dbReference>
<dbReference type="Gene3D" id="1.10.260.40">
    <property type="entry name" value="lambda repressor-like DNA-binding domains"/>
    <property type="match status" value="1"/>
</dbReference>
<dbReference type="PROSITE" id="PS50005">
    <property type="entry name" value="TPR"/>
    <property type="match status" value="1"/>
</dbReference>